<feature type="coiled-coil region" evidence="1">
    <location>
        <begin position="838"/>
        <end position="898"/>
    </location>
</feature>
<dbReference type="EMBL" id="MCOG01000060">
    <property type="protein sequence ID" value="ORY61140.1"/>
    <property type="molecule type" value="Genomic_DNA"/>
</dbReference>
<dbReference type="OrthoDB" id="2152020at2759"/>
<comment type="caution">
    <text evidence="3">The sequence shown here is derived from an EMBL/GenBank/DDBJ whole genome shotgun (WGS) entry which is preliminary data.</text>
</comment>
<feature type="compositionally biased region" description="Low complexity" evidence="2">
    <location>
        <begin position="585"/>
        <end position="597"/>
    </location>
</feature>
<gene>
    <name evidence="3" type="ORF">LY90DRAFT_701210</name>
</gene>
<organism evidence="3 4">
    <name type="scientific">Neocallimastix californiae</name>
    <dbReference type="NCBI Taxonomy" id="1754190"/>
    <lineage>
        <taxon>Eukaryota</taxon>
        <taxon>Fungi</taxon>
        <taxon>Fungi incertae sedis</taxon>
        <taxon>Chytridiomycota</taxon>
        <taxon>Chytridiomycota incertae sedis</taxon>
        <taxon>Neocallimastigomycetes</taxon>
        <taxon>Neocallimastigales</taxon>
        <taxon>Neocallimastigaceae</taxon>
        <taxon>Neocallimastix</taxon>
    </lineage>
</organism>
<dbReference type="AlphaFoldDB" id="A0A1Y2DPF5"/>
<keyword evidence="1" id="KW-0175">Coiled coil</keyword>
<proteinExistence type="predicted"/>
<feature type="compositionally biased region" description="Low complexity" evidence="2">
    <location>
        <begin position="982"/>
        <end position="993"/>
    </location>
</feature>
<feature type="non-terminal residue" evidence="3">
    <location>
        <position position="1192"/>
    </location>
</feature>
<reference evidence="3 4" key="1">
    <citation type="submission" date="2016-08" db="EMBL/GenBank/DDBJ databases">
        <title>A Parts List for Fungal Cellulosomes Revealed by Comparative Genomics.</title>
        <authorList>
            <consortium name="DOE Joint Genome Institute"/>
            <person name="Haitjema C.H."/>
            <person name="Gilmore S.P."/>
            <person name="Henske J.K."/>
            <person name="Solomon K.V."/>
            <person name="De Groot R."/>
            <person name="Kuo A."/>
            <person name="Mondo S.J."/>
            <person name="Salamov A.A."/>
            <person name="Labutti K."/>
            <person name="Zhao Z."/>
            <person name="Chiniquy J."/>
            <person name="Barry K."/>
            <person name="Brewer H.M."/>
            <person name="Purvine S.O."/>
            <person name="Wright A.T."/>
            <person name="Boxma B."/>
            <person name="Van Alen T."/>
            <person name="Hackstein J.H."/>
            <person name="Baker S.E."/>
            <person name="Grigoriev I.V."/>
            <person name="O'Malley M.A."/>
        </authorList>
    </citation>
    <scope>NUCLEOTIDE SEQUENCE [LARGE SCALE GENOMIC DNA]</scope>
    <source>
        <strain evidence="3 4">G1</strain>
    </source>
</reference>
<evidence type="ECO:0000256" key="2">
    <source>
        <dbReference type="SAM" id="MobiDB-lite"/>
    </source>
</evidence>
<feature type="region of interest" description="Disordered" evidence="2">
    <location>
        <begin position="578"/>
        <end position="602"/>
    </location>
</feature>
<dbReference type="Proteomes" id="UP000193920">
    <property type="component" value="Unassembled WGS sequence"/>
</dbReference>
<keyword evidence="4" id="KW-1185">Reference proteome</keyword>
<sequence length="1192" mass="136266">MNTMNSNYNNINTNHNNNNNITDINNTYYNMNTEDINNFKKDNYSFDFYKNINYQDNNIILYKNQKQSLYNKDNNYASQIINNQNDMSTTININSFSPQENELISANNIFRASDYDKNINNISISSKNNIHNNNNYHNNYNNHEICYDIKIIEATKKIPIIRFYVFIKKLKAKCIIKILYQISYILSLFDINKRINILNSIPFQLPIILQKIFLINFPIKVIRSIIPDYKNYHIPTTQEIVAPFLELIISLSSVPIIRNPVSNNHVNELLHHSNENNYPLYENVNNNDAYQNKNEKENNSKFTMSPLVLPQTELPCKNSPENIRIIQTPSTFLNKDATQCNLETKKNVDHSKSNEVQVNSHSIFSSNKVSNDNIFTELFSNDSNLKHNINTLPEKKTMTDVSINSNGILNDNNSIININSKNDSEAPYNFLANNMKLQSNLTLFPLSPYITLKNSDFETDIPPISSESSNDKNTLNLSNANGMSVSSISSSNQTTTLNVSTSPAATLSTVAASIAALKCSSTSSKHNESSLSKKEKRNLSMIKGSNIVKNIVKNFEEINAFYKNSLLKAAENINNTKLAKRNSSKKSNNSENNNKINNEVEIDNYSKENDENIEKESILEDEIRQEPIEDIELISNNDIDNILVNNDNENNKNENILSNEDRLLESETNFELSDPPAFLKESDLATIRESTAILNSYYCDPNVNFNGNEGITEIIKDFSLEENDEADSETSSNSEVSNAIFNSLVNIEDLDITRLTILLIESFVKLSDTEKDEFLNSEYFDLIKSHVMNIQNDDEIEFNNVLKDPKMLNEFESHIEALQQCVKERDDIINYYYQEIVNERIQNEKLLIFCENEQLERQETNKVISGLTQKIEMEEDYIKKLEVRCEMLIEKIKKYQSCCKHYEKSISLLSGKKANSLKLINTQNIDNWKMNDLTEPLSATSILTNPPSFTPTASQTVAASAALSNYKDYPVNVNNNAKLEKSSSSCSNSSSSSTLNNEAASRPTIAHLINKLSCEKISKNEEIQYLKSLLKSYNGKHIYINENVIKREIIKKTISDSQSIPATVETVPVIPVSVGNPNTETKKLSSSKKMMMEKYLDDENQYSKIENTLVVNDDEDVEEQEKNEMEFIVEEDDENDDNDLMKNGGKSIDLSIIDDLNIFNEKHYQEKVLNKHQEYIKSYDEDTFSEYAPTLV</sequence>
<evidence type="ECO:0000313" key="4">
    <source>
        <dbReference type="Proteomes" id="UP000193920"/>
    </source>
</evidence>
<evidence type="ECO:0000313" key="3">
    <source>
        <dbReference type="EMBL" id="ORY61140.1"/>
    </source>
</evidence>
<evidence type="ECO:0000256" key="1">
    <source>
        <dbReference type="SAM" id="Coils"/>
    </source>
</evidence>
<accession>A0A1Y2DPF5</accession>
<name>A0A1Y2DPF5_9FUNG</name>
<feature type="region of interest" description="Disordered" evidence="2">
    <location>
        <begin position="980"/>
        <end position="999"/>
    </location>
</feature>
<protein>
    <submittedName>
        <fullName evidence="3">Uncharacterized protein</fullName>
    </submittedName>
</protein>